<evidence type="ECO:0000313" key="5">
    <source>
        <dbReference type="Proteomes" id="UP001530377"/>
    </source>
</evidence>
<evidence type="ECO:0000259" key="3">
    <source>
        <dbReference type="SMART" id="SM00955"/>
    </source>
</evidence>
<comment type="caution">
    <text evidence="4">The sequence shown here is derived from an EMBL/GenBank/DDBJ whole genome shotgun (WGS) entry which is preliminary data.</text>
</comment>
<dbReference type="SMART" id="SM00955">
    <property type="entry name" value="RNB"/>
    <property type="match status" value="1"/>
</dbReference>
<evidence type="ECO:0000256" key="1">
    <source>
        <dbReference type="RuleBase" id="RU003901"/>
    </source>
</evidence>
<proteinExistence type="inferred from homology"/>
<dbReference type="InterPro" id="IPR050180">
    <property type="entry name" value="RNR_Ribonuclease"/>
</dbReference>
<dbReference type="InterPro" id="IPR022966">
    <property type="entry name" value="RNase_II/R_CS"/>
</dbReference>
<dbReference type="EMBL" id="JALLPB020000158">
    <property type="protein sequence ID" value="KAL3816226.1"/>
    <property type="molecule type" value="Genomic_DNA"/>
</dbReference>
<keyword evidence="5" id="KW-1185">Reference proteome</keyword>
<dbReference type="Proteomes" id="UP001530377">
    <property type="component" value="Unassembled WGS sequence"/>
</dbReference>
<feature type="region of interest" description="Disordered" evidence="2">
    <location>
        <begin position="1"/>
        <end position="107"/>
    </location>
</feature>
<protein>
    <recommendedName>
        <fullName evidence="3">RNB domain-containing protein</fullName>
    </recommendedName>
</protein>
<feature type="domain" description="RNB" evidence="3">
    <location>
        <begin position="538"/>
        <end position="905"/>
    </location>
</feature>
<dbReference type="AlphaFoldDB" id="A0ABD3RVH8"/>
<organism evidence="4 5">
    <name type="scientific">Cyclostephanos tholiformis</name>
    <dbReference type="NCBI Taxonomy" id="382380"/>
    <lineage>
        <taxon>Eukaryota</taxon>
        <taxon>Sar</taxon>
        <taxon>Stramenopiles</taxon>
        <taxon>Ochrophyta</taxon>
        <taxon>Bacillariophyta</taxon>
        <taxon>Coscinodiscophyceae</taxon>
        <taxon>Thalassiosirophycidae</taxon>
        <taxon>Stephanodiscales</taxon>
        <taxon>Stephanodiscaceae</taxon>
        <taxon>Cyclostephanos</taxon>
    </lineage>
</organism>
<dbReference type="InterPro" id="IPR012340">
    <property type="entry name" value="NA-bd_OB-fold"/>
</dbReference>
<dbReference type="PANTHER" id="PTHR23355">
    <property type="entry name" value="RIBONUCLEASE"/>
    <property type="match status" value="1"/>
</dbReference>
<name>A0ABD3RVH8_9STRA</name>
<feature type="compositionally biased region" description="Basic and acidic residues" evidence="2">
    <location>
        <begin position="11"/>
        <end position="51"/>
    </location>
</feature>
<feature type="compositionally biased region" description="Basic and acidic residues" evidence="2">
    <location>
        <begin position="64"/>
        <end position="105"/>
    </location>
</feature>
<evidence type="ECO:0000256" key="2">
    <source>
        <dbReference type="SAM" id="MobiDB-lite"/>
    </source>
</evidence>
<sequence>MAASRSIGRITRPDNENRKEREDDNNGRKEGEGDKDKSKTREKMRKEERSRNNGRCRPRRPMRSNKDEVRREIGDNTCNGRDDNDKEGKKTTLKEEKGGEGVERKSRTKSVMYQAHVSLHTCSSRYGSCDPILIRGKLRVVPNGMSFVTCDRGSSGVGGRDVIVKNEKDRNRALDGDMVYVELYPAEVVDDVDGGGGSPGGCRGGTTEAKASLVDYMSDLELGECPGSGNVMEKEEADCSLSMKKEVEKTQEDGEGEEGVDDGFEYEVEECITEDWEQRGVIRRRDEGTEDEETWQNDEVQRSLWNPTVNLRRKCRDSNIVVFHRSSSSNTTHQRSGRVICILPPKSVILGNRRRLPPSELMPEGGQHNRERDRQHNDDVEGHDAPPTRTIVGSLVRLPGPRGDRGGDNGNKWSSGRYLLVPNIKSLPRFMCPPRTMGGTTETGVNTSTLYQAEYVHGSWHATMRWPPCRGVTRLCGSCTVRDETRALLVENGVDHGDFPQEALRDVDTSVESGRYIDACKGDDDHGWRPTEEMLCGRRDYRRHRVFTIDPTTARDLDDALHITPMPDGWVEIGVHIADVSHFLRPGTAVDEEALRRATTVYLVNDVIPMLPRPLCEVACSLNENVERLAFSCVWRMRLDGTLAGGGSGSMTGKSDVWYGKTVIKSCARLDYATAQNIIDGKVGIGEVRPDEALWPKSRQPTGGHTTNEVASDVRLMHKVAMARRRLRFENGALALNGIKLAFQLEEDGETPALCRPYPIRDSNRLIEEYMLLANYLVAQRLITHTRGRALLRHHPPPLEGGMQQVVDASREAFDFDIDITNSMTLQESLSRLSRECDDELVVQCVTESLMNPMRPAQYMAAGEVDEADWQHFALNIPYYTHFTSPIRRYPDVIVHRLLQATLDDTVDNFPMTQQEIHAVAGHCNDMRMAAKKAQERSDRIFLSLYVKRNPISSTLGVCLGVGEKTFTVFVPSLGMSTRVFLQEHENEFNSNAFEDSSGKRRIVIQPQNAITDPSASGDRSQSCSWESLEIGVFTKLEVACTCKLQPPIDVRVKVIGPWITG</sequence>
<dbReference type="Gene3D" id="2.40.50.690">
    <property type="match status" value="1"/>
</dbReference>
<reference evidence="4 5" key="1">
    <citation type="submission" date="2024-10" db="EMBL/GenBank/DDBJ databases">
        <title>Updated reference genomes for cyclostephanoid diatoms.</title>
        <authorList>
            <person name="Roberts W.R."/>
            <person name="Alverson A.J."/>
        </authorList>
    </citation>
    <scope>NUCLEOTIDE SEQUENCE [LARGE SCALE GENOMIC DNA]</scope>
    <source>
        <strain evidence="4 5">AJA228-03</strain>
    </source>
</reference>
<accession>A0ABD3RVH8</accession>
<evidence type="ECO:0000313" key="4">
    <source>
        <dbReference type="EMBL" id="KAL3816226.1"/>
    </source>
</evidence>
<feature type="compositionally biased region" description="Basic residues" evidence="2">
    <location>
        <begin position="52"/>
        <end position="63"/>
    </location>
</feature>
<feature type="compositionally biased region" description="Basic and acidic residues" evidence="2">
    <location>
        <begin position="367"/>
        <end position="386"/>
    </location>
</feature>
<dbReference type="PANTHER" id="PTHR23355:SF9">
    <property type="entry name" value="DIS3-LIKE EXONUCLEASE 2"/>
    <property type="match status" value="1"/>
</dbReference>
<gene>
    <name evidence="4" type="ORF">ACHAXA_002172</name>
</gene>
<feature type="region of interest" description="Disordered" evidence="2">
    <location>
        <begin position="352"/>
        <end position="414"/>
    </location>
</feature>
<dbReference type="InterPro" id="IPR001900">
    <property type="entry name" value="RNase_II/R"/>
</dbReference>
<dbReference type="SUPFAM" id="SSF50249">
    <property type="entry name" value="Nucleic acid-binding proteins"/>
    <property type="match status" value="2"/>
</dbReference>
<dbReference type="PROSITE" id="PS01175">
    <property type="entry name" value="RIBONUCLEASE_II"/>
    <property type="match status" value="1"/>
</dbReference>
<dbReference type="Pfam" id="PF00773">
    <property type="entry name" value="RNB"/>
    <property type="match status" value="1"/>
</dbReference>
<comment type="similarity">
    <text evidence="1">Belongs to the RNR ribonuclease family.</text>
</comment>